<evidence type="ECO:0000313" key="2">
    <source>
        <dbReference type="EMBL" id="MFA0792555.1"/>
    </source>
</evidence>
<dbReference type="RefSeq" id="WP_371844942.1">
    <property type="nucleotide sequence ID" value="NZ_JBGMEL010000030.1"/>
</dbReference>
<dbReference type="InterPro" id="IPR025188">
    <property type="entry name" value="DUF4113"/>
</dbReference>
<dbReference type="EMBL" id="JBGMEL010000030">
    <property type="protein sequence ID" value="MFA0792555.1"/>
    <property type="molecule type" value="Genomic_DNA"/>
</dbReference>
<gene>
    <name evidence="2" type="ORF">ACCI51_18615</name>
</gene>
<name>A0ABV4NT14_9GAMM</name>
<proteinExistence type="predicted"/>
<feature type="domain" description="DUF4113" evidence="1">
    <location>
        <begin position="1"/>
        <end position="48"/>
    </location>
</feature>
<keyword evidence="3" id="KW-1185">Reference proteome</keyword>
<evidence type="ECO:0000313" key="3">
    <source>
        <dbReference type="Proteomes" id="UP001569414"/>
    </source>
</evidence>
<reference evidence="2 3" key="1">
    <citation type="submission" date="2024-08" db="EMBL/GenBank/DDBJ databases">
        <authorList>
            <person name="Ishaq N."/>
        </authorList>
    </citation>
    <scope>NUCLEOTIDE SEQUENCE [LARGE SCALE GENOMIC DNA]</scope>
    <source>
        <strain evidence="2 3">JCM 30400</strain>
    </source>
</reference>
<dbReference type="Pfam" id="PF13438">
    <property type="entry name" value="DUF4113"/>
    <property type="match status" value="1"/>
</dbReference>
<organism evidence="2 3">
    <name type="scientific">Microbulbifer echini</name>
    <dbReference type="NCBI Taxonomy" id="1529067"/>
    <lineage>
        <taxon>Bacteria</taxon>
        <taxon>Pseudomonadati</taxon>
        <taxon>Pseudomonadota</taxon>
        <taxon>Gammaproteobacteria</taxon>
        <taxon>Cellvibrionales</taxon>
        <taxon>Microbulbiferaceae</taxon>
        <taxon>Microbulbifer</taxon>
    </lineage>
</organism>
<dbReference type="Proteomes" id="UP001569414">
    <property type="component" value="Unassembled WGS sequence"/>
</dbReference>
<comment type="caution">
    <text evidence="2">The sequence shown here is derived from an EMBL/GenBank/DDBJ whole genome shotgun (WGS) entry which is preliminary data.</text>
</comment>
<protein>
    <submittedName>
        <fullName evidence="2">DUF4113 domain-containing protein</fullName>
    </submittedName>
</protein>
<evidence type="ECO:0000259" key="1">
    <source>
        <dbReference type="Pfam" id="PF13438"/>
    </source>
</evidence>
<accession>A0ABV4NT14</accession>
<sequence>MQAMDRINRKFGRGTLLLGAEGIRKKWKMRQAFTSPAYTTRWRDLPRAVT</sequence>